<dbReference type="AlphaFoldDB" id="A0AA36DD50"/>
<evidence type="ECO:0000313" key="2">
    <source>
        <dbReference type="Proteomes" id="UP001177023"/>
    </source>
</evidence>
<sequence>MATSNLEELTIGALMCCRLLGRAGTIQEVRTIVTVLDPSRAAEEIDAMYRQWAHASFQVHRNTLADILANHLFENYGGSTEGSSQPSSTHVTPVLNIYEGLTQRHDPAAHQLLQLAAVDEEMLALRCLILLYRRTNEPETVNCEGFIDICSTIHNGVPVRRIQRQFVWAHSMTEFELLSAMIEIWSQYPNQPDPPQPLN</sequence>
<dbReference type="EMBL" id="CATQJA010002703">
    <property type="protein sequence ID" value="CAJ0585323.1"/>
    <property type="molecule type" value="Genomic_DNA"/>
</dbReference>
<comment type="caution">
    <text evidence="1">The sequence shown here is derived from an EMBL/GenBank/DDBJ whole genome shotgun (WGS) entry which is preliminary data.</text>
</comment>
<accession>A0AA36DD50</accession>
<organism evidence="1 2">
    <name type="scientific">Mesorhabditis spiculigera</name>
    <dbReference type="NCBI Taxonomy" id="96644"/>
    <lineage>
        <taxon>Eukaryota</taxon>
        <taxon>Metazoa</taxon>
        <taxon>Ecdysozoa</taxon>
        <taxon>Nematoda</taxon>
        <taxon>Chromadorea</taxon>
        <taxon>Rhabditida</taxon>
        <taxon>Rhabditina</taxon>
        <taxon>Rhabditomorpha</taxon>
        <taxon>Rhabditoidea</taxon>
        <taxon>Rhabditidae</taxon>
        <taxon>Mesorhabditinae</taxon>
        <taxon>Mesorhabditis</taxon>
    </lineage>
</organism>
<proteinExistence type="predicted"/>
<reference evidence="1" key="1">
    <citation type="submission" date="2023-06" db="EMBL/GenBank/DDBJ databases">
        <authorList>
            <person name="Delattre M."/>
        </authorList>
    </citation>
    <scope>NUCLEOTIDE SEQUENCE</scope>
    <source>
        <strain evidence="1">AF72</strain>
    </source>
</reference>
<name>A0AA36DD50_9BILA</name>
<protein>
    <submittedName>
        <fullName evidence="1">Uncharacterized protein</fullName>
    </submittedName>
</protein>
<feature type="non-terminal residue" evidence="1">
    <location>
        <position position="1"/>
    </location>
</feature>
<evidence type="ECO:0000313" key="1">
    <source>
        <dbReference type="EMBL" id="CAJ0585323.1"/>
    </source>
</evidence>
<dbReference type="Proteomes" id="UP001177023">
    <property type="component" value="Unassembled WGS sequence"/>
</dbReference>
<keyword evidence="2" id="KW-1185">Reference proteome</keyword>
<gene>
    <name evidence="1" type="ORF">MSPICULIGERA_LOCUS23350</name>
</gene>